<gene>
    <name evidence="3" type="ORF">HNP68_000164</name>
</gene>
<dbReference type="PANTHER" id="PTHR43813:SF1">
    <property type="entry name" value="ACYL-ACTIVATING ENZYME 16, CHLOROPLASTIC-RELATED"/>
    <property type="match status" value="1"/>
</dbReference>
<evidence type="ECO:0000313" key="4">
    <source>
        <dbReference type="Proteomes" id="UP000555838"/>
    </source>
</evidence>
<dbReference type="Pfam" id="PF23562">
    <property type="entry name" value="AMP-binding_C_3"/>
    <property type="match status" value="1"/>
</dbReference>
<dbReference type="GO" id="GO:0004467">
    <property type="term" value="F:long-chain fatty acid-CoA ligase activity"/>
    <property type="evidence" value="ECO:0007669"/>
    <property type="project" value="UniProtKB-EC"/>
</dbReference>
<keyword evidence="1" id="KW-0472">Membrane</keyword>
<protein>
    <submittedName>
        <fullName evidence="3">Long-chain acyl-CoA synthetase</fullName>
        <ecNumber evidence="3">6.2.1.3</ecNumber>
    </submittedName>
</protein>
<dbReference type="Gene3D" id="3.40.50.12780">
    <property type="entry name" value="N-terminal domain of ligase-like"/>
    <property type="match status" value="1"/>
</dbReference>
<keyword evidence="4" id="KW-1185">Reference proteome</keyword>
<dbReference type="SUPFAM" id="SSF56801">
    <property type="entry name" value="Acetyl-CoA synthetase-like"/>
    <property type="match status" value="1"/>
</dbReference>
<name>A0ABR6PAK5_9SPIR</name>
<feature type="transmembrane region" description="Helical" evidence="1">
    <location>
        <begin position="335"/>
        <end position="356"/>
    </location>
</feature>
<reference evidence="3 4" key="1">
    <citation type="submission" date="2020-08" db="EMBL/GenBank/DDBJ databases">
        <title>Genomic Encyclopedia of Type Strains, Phase IV (KMG-IV): sequencing the most valuable type-strain genomes for metagenomic binning, comparative biology and taxonomic classification.</title>
        <authorList>
            <person name="Goeker M."/>
        </authorList>
    </citation>
    <scope>NUCLEOTIDE SEQUENCE [LARGE SCALE GENOMIC DNA]</scope>
    <source>
        <strain evidence="3 4">DSM 24625</strain>
    </source>
</reference>
<dbReference type="EC" id="6.2.1.3" evidence="3"/>
<dbReference type="EMBL" id="JACHFG010000001">
    <property type="protein sequence ID" value="MBB6042580.1"/>
    <property type="molecule type" value="Genomic_DNA"/>
</dbReference>
<dbReference type="InterPro" id="IPR000873">
    <property type="entry name" value="AMP-dep_synth/lig_dom"/>
</dbReference>
<keyword evidence="3" id="KW-0436">Ligase</keyword>
<sequence length="646" mass="73012">MRDTVPKRFKEVVTLYSELDIFLYKEGGESKSFKKQIYADFWNEVKRVASGLLHYGIKRGEKVVIISDSRREWIIIDVATLGLGCVDVPRGNDSSEDELAYIINHSESTFIFVENNKQLQKVLSKKHDLRLVRCIVVIDDDKSYEEKMGNITVFSYKKLLELGAEYLKANPKSFDMEIEKGSSKDIATIIYTSGTTGMPKGVMLRHESFIFQLDRLYDYLPTLKPGKIMISILPLWHSFERACEYIVALKGIAIAYSKPIGPVLLKDFLLLNPQMIISVPRIWEGIRIGIIKKVSESFIKKLLFGGFLKAGIVYAKFKEKFLGLSPVYKKSNLFIMLFSKTFLFGGIVLIFPIKLLGDILVFKKIRNALGKNFEFGVSGGGALVDYVDYFFKAVGIKVLEGYGLTETGPILSVRRLKGPVARTVGPILPDVEYKVVGIDGEVLTYGEKGELWVKSPQIMSGYFKDKAKTSEVLTEDGWFNTGDLVRLTINNEISIVGRSKDTIVLRGGENIEPEPLERVLGKSLFIENIMIVGQDQKFLGAVIVPNFDNLEKWANSSGVSFSSRDDLLINEDVNKLYSKHISDTINTKLGFKNFEKIVGFVLLPDPFSIGEELTNTLKLKRYYISQKYEDKIRLIFSKSDLDLNGY</sequence>
<comment type="caution">
    <text evidence="3">The sequence shown here is derived from an EMBL/GenBank/DDBJ whole genome shotgun (WGS) entry which is preliminary data.</text>
</comment>
<keyword evidence="1" id="KW-1133">Transmembrane helix</keyword>
<organism evidence="3 4">
    <name type="scientific">Borreliella yangtzensis</name>
    <dbReference type="NCBI Taxonomy" id="683292"/>
    <lineage>
        <taxon>Bacteria</taxon>
        <taxon>Pseudomonadati</taxon>
        <taxon>Spirochaetota</taxon>
        <taxon>Spirochaetia</taxon>
        <taxon>Spirochaetales</taxon>
        <taxon>Borreliaceae</taxon>
        <taxon>Borreliella</taxon>
    </lineage>
</organism>
<dbReference type="InterPro" id="IPR042099">
    <property type="entry name" value="ANL_N_sf"/>
</dbReference>
<proteinExistence type="predicted"/>
<dbReference type="Pfam" id="PF00501">
    <property type="entry name" value="AMP-binding"/>
    <property type="match status" value="1"/>
</dbReference>
<dbReference type="Proteomes" id="UP000555838">
    <property type="component" value="Unassembled WGS sequence"/>
</dbReference>
<dbReference type="InterPro" id="IPR052987">
    <property type="entry name" value="Chloroplast_AMP-bd_Enzymes"/>
</dbReference>
<evidence type="ECO:0000256" key="1">
    <source>
        <dbReference type="SAM" id="Phobius"/>
    </source>
</evidence>
<dbReference type="PROSITE" id="PS00455">
    <property type="entry name" value="AMP_BINDING"/>
    <property type="match status" value="1"/>
</dbReference>
<accession>A0ABR6PAK5</accession>
<dbReference type="RefSeq" id="WP_183219465.1">
    <property type="nucleotide sequence ID" value="NZ_CP123998.1"/>
</dbReference>
<dbReference type="InterPro" id="IPR020845">
    <property type="entry name" value="AMP-binding_CS"/>
</dbReference>
<dbReference type="PANTHER" id="PTHR43813">
    <property type="entry name" value="ACYL-ACTIVATING ENZYME 16, CHLOROPLASTIC-RELATED"/>
    <property type="match status" value="1"/>
</dbReference>
<evidence type="ECO:0000313" key="3">
    <source>
        <dbReference type="EMBL" id="MBB6042580.1"/>
    </source>
</evidence>
<feature type="domain" description="AMP-dependent synthetase/ligase" evidence="2">
    <location>
        <begin position="34"/>
        <end position="463"/>
    </location>
</feature>
<keyword evidence="1" id="KW-0812">Transmembrane</keyword>
<evidence type="ECO:0000259" key="2">
    <source>
        <dbReference type="Pfam" id="PF00501"/>
    </source>
</evidence>